<dbReference type="EMBL" id="JACLYZ010000006">
    <property type="protein sequence ID" value="MBM6734460.1"/>
    <property type="molecule type" value="Genomic_DNA"/>
</dbReference>
<name>A0ABS2DYK8_9BACT</name>
<dbReference type="RefSeq" id="WP_021927445.1">
    <property type="nucleotide sequence ID" value="NZ_JACLYZ010000006.1"/>
</dbReference>
<dbReference type="InterPro" id="IPR046552">
    <property type="entry name" value="DUF6706"/>
</dbReference>
<sequence length="111" mass="11941">MGNLTKYDALIGELEPYTPSPLALKKALADANVGNSDAEYDAETDRKPIAIAAIKVLKKMVVLTSDSMGKSSQGYSVDELKKRIKAICSENGLDASEFVEVPSITDGSNMW</sequence>
<dbReference type="Proteomes" id="UP000766986">
    <property type="component" value="Unassembled WGS sequence"/>
</dbReference>
<dbReference type="Pfam" id="PF20449">
    <property type="entry name" value="DUF6706"/>
    <property type="match status" value="1"/>
</dbReference>
<keyword evidence="2" id="KW-1185">Reference proteome</keyword>
<gene>
    <name evidence="1" type="ORF">H7U35_04345</name>
</gene>
<reference evidence="1 2" key="1">
    <citation type="journal article" date="2021" name="Sci. Rep.">
        <title>The distribution of antibiotic resistance genes in chicken gut microbiota commensals.</title>
        <authorList>
            <person name="Juricova H."/>
            <person name="Matiasovicova J."/>
            <person name="Kubasova T."/>
            <person name="Cejkova D."/>
            <person name="Rychlik I."/>
        </authorList>
    </citation>
    <scope>NUCLEOTIDE SEQUENCE [LARGE SCALE GENOMIC DNA]</scope>
    <source>
        <strain evidence="1 2">An772</strain>
    </source>
</reference>
<proteinExistence type="predicted"/>
<accession>A0ABS2DYK8</accession>
<evidence type="ECO:0000313" key="1">
    <source>
        <dbReference type="EMBL" id="MBM6734460.1"/>
    </source>
</evidence>
<protein>
    <submittedName>
        <fullName evidence="1">Uncharacterized protein</fullName>
    </submittedName>
</protein>
<organism evidence="1 2">
    <name type="scientific">Mediterranea massiliensis</name>
    <dbReference type="NCBI Taxonomy" id="1841865"/>
    <lineage>
        <taxon>Bacteria</taxon>
        <taxon>Pseudomonadati</taxon>
        <taxon>Bacteroidota</taxon>
        <taxon>Bacteroidia</taxon>
        <taxon>Bacteroidales</taxon>
        <taxon>Bacteroidaceae</taxon>
        <taxon>Mediterranea</taxon>
    </lineage>
</organism>
<evidence type="ECO:0000313" key="2">
    <source>
        <dbReference type="Proteomes" id="UP000766986"/>
    </source>
</evidence>
<comment type="caution">
    <text evidence="1">The sequence shown here is derived from an EMBL/GenBank/DDBJ whole genome shotgun (WGS) entry which is preliminary data.</text>
</comment>